<protein>
    <submittedName>
        <fullName evidence="1">Uncharacterized protein</fullName>
    </submittedName>
</protein>
<evidence type="ECO:0000313" key="2">
    <source>
        <dbReference type="Proteomes" id="UP000003340"/>
    </source>
</evidence>
<dbReference type="STRING" id="537013.CLOSTMETH_01958"/>
<sequence>MNRLAQSLPLRVYNLQLQIFYRICPKVSQEDILERKQNRDWENTAGTIQLKTGNNRGSMLHMLV</sequence>
<comment type="caution">
    <text evidence="1">The sequence shown here is derived from an EMBL/GenBank/DDBJ whole genome shotgun (WGS) entry which is preliminary data.</text>
</comment>
<proteinExistence type="predicted"/>
<name>C0EDN0_9FIRM</name>
<reference evidence="1 2" key="1">
    <citation type="submission" date="2009-01" db="EMBL/GenBank/DDBJ databases">
        <authorList>
            <person name="Fulton L."/>
            <person name="Clifton S."/>
            <person name="Fulton B."/>
            <person name="Xu J."/>
            <person name="Minx P."/>
            <person name="Pepin K.H."/>
            <person name="Johnson M."/>
            <person name="Bhonagiri V."/>
            <person name="Nash W.E."/>
            <person name="Mardis E.R."/>
            <person name="Wilson R.K."/>
        </authorList>
    </citation>
    <scope>NUCLEOTIDE SEQUENCE [LARGE SCALE GENOMIC DNA]</scope>
    <source>
        <strain evidence="1 2">DSM 5476</strain>
    </source>
</reference>
<reference evidence="1 2" key="2">
    <citation type="submission" date="2009-02" db="EMBL/GenBank/DDBJ databases">
        <title>Draft genome sequence of Clostridium methylpentosum (DSM 5476).</title>
        <authorList>
            <person name="Sudarsanam P."/>
            <person name="Ley R."/>
            <person name="Guruge J."/>
            <person name="Turnbaugh P.J."/>
            <person name="Mahowald M."/>
            <person name="Liep D."/>
            <person name="Gordon J."/>
        </authorList>
    </citation>
    <scope>NUCLEOTIDE SEQUENCE [LARGE SCALE GENOMIC DNA]</scope>
    <source>
        <strain evidence="1 2">DSM 5476</strain>
    </source>
</reference>
<dbReference type="AlphaFoldDB" id="C0EDN0"/>
<organism evidence="1 2">
    <name type="scientific">[Clostridium] methylpentosum DSM 5476</name>
    <dbReference type="NCBI Taxonomy" id="537013"/>
    <lineage>
        <taxon>Bacteria</taxon>
        <taxon>Bacillati</taxon>
        <taxon>Bacillota</taxon>
        <taxon>Clostridia</taxon>
        <taxon>Eubacteriales</taxon>
        <taxon>Oscillospiraceae</taxon>
        <taxon>Oscillospiraceae incertae sedis</taxon>
    </lineage>
</organism>
<accession>C0EDN0</accession>
<dbReference type="Proteomes" id="UP000003340">
    <property type="component" value="Unassembled WGS sequence"/>
</dbReference>
<evidence type="ECO:0000313" key="1">
    <source>
        <dbReference type="EMBL" id="EEG30437.1"/>
    </source>
</evidence>
<dbReference type="EMBL" id="ACEC01000064">
    <property type="protein sequence ID" value="EEG30437.1"/>
    <property type="molecule type" value="Genomic_DNA"/>
</dbReference>
<keyword evidence="2" id="KW-1185">Reference proteome</keyword>
<dbReference type="HOGENOM" id="CLU_2859811_0_0_9"/>
<gene>
    <name evidence="1" type="ORF">CLOSTMETH_01958</name>
</gene>